<evidence type="ECO:0000313" key="3">
    <source>
        <dbReference type="Proteomes" id="UP000000763"/>
    </source>
</evidence>
<dbReference type="Proteomes" id="UP000000763">
    <property type="component" value="Chromosome 3"/>
</dbReference>
<organism evidence="2 3">
    <name type="scientific">Oryza sativa subsp. japonica</name>
    <name type="common">Rice</name>
    <dbReference type="NCBI Taxonomy" id="39947"/>
    <lineage>
        <taxon>Eukaryota</taxon>
        <taxon>Viridiplantae</taxon>
        <taxon>Streptophyta</taxon>
        <taxon>Embryophyta</taxon>
        <taxon>Tracheophyta</taxon>
        <taxon>Spermatophyta</taxon>
        <taxon>Magnoliopsida</taxon>
        <taxon>Liliopsida</taxon>
        <taxon>Poales</taxon>
        <taxon>Poaceae</taxon>
        <taxon>BOP clade</taxon>
        <taxon>Oryzoideae</taxon>
        <taxon>Oryzeae</taxon>
        <taxon>Oryzinae</taxon>
        <taxon>Oryza</taxon>
        <taxon>Oryza sativa</taxon>
    </lineage>
</organism>
<protein>
    <recommendedName>
        <fullName evidence="4">Secreted protein</fullName>
    </recommendedName>
</protein>
<reference evidence="3" key="1">
    <citation type="journal article" date="2005" name="Nature">
        <title>The map-based sequence of the rice genome.</title>
        <authorList>
            <consortium name="International rice genome sequencing project (IRGSP)"/>
            <person name="Matsumoto T."/>
            <person name="Wu J."/>
            <person name="Kanamori H."/>
            <person name="Katayose Y."/>
            <person name="Fujisawa M."/>
            <person name="Namiki N."/>
            <person name="Mizuno H."/>
            <person name="Yamamoto K."/>
            <person name="Antonio B.A."/>
            <person name="Baba T."/>
            <person name="Sakata K."/>
            <person name="Nagamura Y."/>
            <person name="Aoki H."/>
            <person name="Arikawa K."/>
            <person name="Arita K."/>
            <person name="Bito T."/>
            <person name="Chiden Y."/>
            <person name="Fujitsuka N."/>
            <person name="Fukunaka R."/>
            <person name="Hamada M."/>
            <person name="Harada C."/>
            <person name="Hayashi A."/>
            <person name="Hijishita S."/>
            <person name="Honda M."/>
            <person name="Hosokawa S."/>
            <person name="Ichikawa Y."/>
            <person name="Idonuma A."/>
            <person name="Iijima M."/>
            <person name="Ikeda M."/>
            <person name="Ikeno M."/>
            <person name="Ito K."/>
            <person name="Ito S."/>
            <person name="Ito T."/>
            <person name="Ito Y."/>
            <person name="Ito Y."/>
            <person name="Iwabuchi A."/>
            <person name="Kamiya K."/>
            <person name="Karasawa W."/>
            <person name="Kurita K."/>
            <person name="Katagiri S."/>
            <person name="Kikuta A."/>
            <person name="Kobayashi H."/>
            <person name="Kobayashi N."/>
            <person name="Machita K."/>
            <person name="Maehara T."/>
            <person name="Masukawa M."/>
            <person name="Mizubayashi T."/>
            <person name="Mukai Y."/>
            <person name="Nagasaki H."/>
            <person name="Nagata Y."/>
            <person name="Naito S."/>
            <person name="Nakashima M."/>
            <person name="Nakama Y."/>
            <person name="Nakamichi Y."/>
            <person name="Nakamura M."/>
            <person name="Meguro A."/>
            <person name="Negishi M."/>
            <person name="Ohta I."/>
            <person name="Ohta T."/>
            <person name="Okamoto M."/>
            <person name="Ono N."/>
            <person name="Saji S."/>
            <person name="Sakaguchi M."/>
            <person name="Sakai K."/>
            <person name="Shibata M."/>
            <person name="Shimokawa T."/>
            <person name="Song J."/>
            <person name="Takazaki Y."/>
            <person name="Terasawa K."/>
            <person name="Tsugane M."/>
            <person name="Tsuji K."/>
            <person name="Ueda S."/>
            <person name="Waki K."/>
            <person name="Yamagata H."/>
            <person name="Yamamoto M."/>
            <person name="Yamamoto S."/>
            <person name="Yamane H."/>
            <person name="Yoshiki S."/>
            <person name="Yoshihara R."/>
            <person name="Yukawa K."/>
            <person name="Zhong H."/>
            <person name="Yano M."/>
            <person name="Yuan Q."/>
            <person name="Ouyang S."/>
            <person name="Liu J."/>
            <person name="Jones K.M."/>
            <person name="Gansberger K."/>
            <person name="Moffat K."/>
            <person name="Hill J."/>
            <person name="Bera J."/>
            <person name="Fadrosh D."/>
            <person name="Jin S."/>
            <person name="Johri S."/>
            <person name="Kim M."/>
            <person name="Overton L."/>
            <person name="Reardon M."/>
            <person name="Tsitrin T."/>
            <person name="Vuong H."/>
            <person name="Weaver B."/>
            <person name="Ciecko A."/>
            <person name="Tallon L."/>
            <person name="Jackson J."/>
            <person name="Pai G."/>
            <person name="Aken S.V."/>
            <person name="Utterback T."/>
            <person name="Reidmuller S."/>
            <person name="Feldblyum T."/>
            <person name="Hsiao J."/>
            <person name="Zismann V."/>
            <person name="Iobst S."/>
            <person name="de Vazeille A.R."/>
            <person name="Buell C.R."/>
            <person name="Ying K."/>
            <person name="Li Y."/>
            <person name="Lu T."/>
            <person name="Huang Y."/>
            <person name="Zhao Q."/>
            <person name="Feng Q."/>
            <person name="Zhang L."/>
            <person name="Zhu J."/>
            <person name="Weng Q."/>
            <person name="Mu J."/>
            <person name="Lu Y."/>
            <person name="Fan D."/>
            <person name="Liu Y."/>
            <person name="Guan J."/>
            <person name="Zhang Y."/>
            <person name="Yu S."/>
            <person name="Liu X."/>
            <person name="Zhang Y."/>
            <person name="Hong G."/>
            <person name="Han B."/>
            <person name="Choisne N."/>
            <person name="Demange N."/>
            <person name="Orjeda G."/>
            <person name="Samain S."/>
            <person name="Cattolico L."/>
            <person name="Pelletier E."/>
            <person name="Couloux A."/>
            <person name="Segurens B."/>
            <person name="Wincker P."/>
            <person name="D'Hont A."/>
            <person name="Scarpelli C."/>
            <person name="Weissenbach J."/>
            <person name="Salanoubat M."/>
            <person name="Quetier F."/>
            <person name="Yu Y."/>
            <person name="Kim H.R."/>
            <person name="Rambo T."/>
            <person name="Currie J."/>
            <person name="Collura K."/>
            <person name="Luo M."/>
            <person name="Yang T."/>
            <person name="Ammiraju J.S.S."/>
            <person name="Engler F."/>
            <person name="Soderlund C."/>
            <person name="Wing R.A."/>
            <person name="Palmer L.E."/>
            <person name="de la Bastide M."/>
            <person name="Spiegel L."/>
            <person name="Nascimento L."/>
            <person name="Zutavern T."/>
            <person name="O'Shaughnessy A."/>
            <person name="Dike S."/>
            <person name="Dedhia N."/>
            <person name="Preston R."/>
            <person name="Balija V."/>
            <person name="McCombie W.R."/>
            <person name="Chow T."/>
            <person name="Chen H."/>
            <person name="Chung M."/>
            <person name="Chen C."/>
            <person name="Shaw J."/>
            <person name="Wu H."/>
            <person name="Hsiao K."/>
            <person name="Chao Y."/>
            <person name="Chu M."/>
            <person name="Cheng C."/>
            <person name="Hour A."/>
            <person name="Lee P."/>
            <person name="Lin S."/>
            <person name="Lin Y."/>
            <person name="Liou J."/>
            <person name="Liu S."/>
            <person name="Hsing Y."/>
            <person name="Raghuvanshi S."/>
            <person name="Mohanty A."/>
            <person name="Bharti A.K."/>
            <person name="Gaur A."/>
            <person name="Gupta V."/>
            <person name="Kumar D."/>
            <person name="Ravi V."/>
            <person name="Vij S."/>
            <person name="Kapur A."/>
            <person name="Khurana P."/>
            <person name="Khurana P."/>
            <person name="Khurana J.P."/>
            <person name="Tyagi A.K."/>
            <person name="Gaikwad K."/>
            <person name="Singh A."/>
            <person name="Dalal V."/>
            <person name="Srivastava S."/>
            <person name="Dixit A."/>
            <person name="Pal A.K."/>
            <person name="Ghazi I.A."/>
            <person name="Yadav M."/>
            <person name="Pandit A."/>
            <person name="Bhargava A."/>
            <person name="Sureshbabu K."/>
            <person name="Batra K."/>
            <person name="Sharma T.R."/>
            <person name="Mohapatra T."/>
            <person name="Singh N.K."/>
            <person name="Messing J."/>
            <person name="Nelson A.B."/>
            <person name="Fuks G."/>
            <person name="Kavchok S."/>
            <person name="Keizer G."/>
            <person name="Linton E."/>
            <person name="Llaca V."/>
            <person name="Song R."/>
            <person name="Tanyolac B."/>
            <person name="Young S."/>
            <person name="Ho-Il K."/>
            <person name="Hahn J.H."/>
            <person name="Sangsakoo G."/>
            <person name="Vanavichit A."/>
            <person name="de Mattos Luiz.A.T."/>
            <person name="Zimmer P.D."/>
            <person name="Malone G."/>
            <person name="Dellagostin O."/>
            <person name="de Oliveira A.C."/>
            <person name="Bevan M."/>
            <person name="Bancroft I."/>
            <person name="Minx P."/>
            <person name="Cordum H."/>
            <person name="Wilson R."/>
            <person name="Cheng Z."/>
            <person name="Jin W."/>
            <person name="Jiang J."/>
            <person name="Leong S.A."/>
            <person name="Iwama H."/>
            <person name="Gojobori T."/>
            <person name="Itoh T."/>
            <person name="Niimura Y."/>
            <person name="Fujii Y."/>
            <person name="Habara T."/>
            <person name="Sakai H."/>
            <person name="Sato Y."/>
            <person name="Wilson G."/>
            <person name="Kumar K."/>
            <person name="McCouch S."/>
            <person name="Juretic N."/>
            <person name="Hoen D."/>
            <person name="Wright S."/>
            <person name="Bruskiewich R."/>
            <person name="Bureau T."/>
            <person name="Miyao A."/>
            <person name="Hirochika H."/>
            <person name="Nishikawa T."/>
            <person name="Kadowaki K."/>
            <person name="Sugiura M."/>
            <person name="Burr B."/>
            <person name="Sasaki T."/>
        </authorList>
    </citation>
    <scope>NUCLEOTIDE SEQUENCE [LARGE SCALE GENOMIC DNA]</scope>
    <source>
        <strain evidence="3">cv. Nipponbare</strain>
    </source>
</reference>
<proteinExistence type="predicted"/>
<name>A0A5S6RAE6_ORYSJ</name>
<sequence length="103" mass="12171">MRWRMNWLACLFFFPVLLLVARLVRQDREKSLRLPGYPVGWSRWLVKPITRFRKNLVHTKIICLPVVTKHSRYIHAMQGTKNHISGALSHLSAYCYTTFLESV</sequence>
<evidence type="ECO:0000256" key="1">
    <source>
        <dbReference type="SAM" id="SignalP"/>
    </source>
</evidence>
<accession>A0A5S6RAE6</accession>
<keyword evidence="1" id="KW-0732">Signal</keyword>
<feature type="signal peptide" evidence="1">
    <location>
        <begin position="1"/>
        <end position="26"/>
    </location>
</feature>
<reference evidence="3" key="2">
    <citation type="journal article" date="2008" name="Nucleic Acids Res.">
        <title>The rice annotation project database (RAP-DB): 2008 update.</title>
        <authorList>
            <consortium name="The rice annotation project (RAP)"/>
        </authorList>
    </citation>
    <scope>GENOME REANNOTATION</scope>
    <source>
        <strain evidence="3">cv. Nipponbare</strain>
    </source>
</reference>
<dbReference type="EMBL" id="AC087797">
    <property type="protein sequence ID" value="AAK50130.1"/>
    <property type="molecule type" value="Genomic_DNA"/>
</dbReference>
<evidence type="ECO:0008006" key="4">
    <source>
        <dbReference type="Google" id="ProtNLM"/>
    </source>
</evidence>
<dbReference type="AlphaFoldDB" id="A0A5S6RAE6"/>
<evidence type="ECO:0000313" key="2">
    <source>
        <dbReference type="EMBL" id="AAK50130.1"/>
    </source>
</evidence>
<feature type="chain" id="PRO_5024443486" description="Secreted protein" evidence="1">
    <location>
        <begin position="27"/>
        <end position="103"/>
    </location>
</feature>
<gene>
    <name evidence="2" type="ORF">OSJNBb0022E02.15</name>
</gene>